<evidence type="ECO:0000256" key="1">
    <source>
        <dbReference type="SAM" id="MobiDB-lite"/>
    </source>
</evidence>
<dbReference type="Proteomes" id="UP000655287">
    <property type="component" value="Unassembled WGS sequence"/>
</dbReference>
<keyword evidence="3" id="KW-1185">Reference proteome</keyword>
<dbReference type="AlphaFoldDB" id="A0A919R2B2"/>
<dbReference type="EMBL" id="BOOU01000044">
    <property type="protein sequence ID" value="GII78033.1"/>
    <property type="molecule type" value="Genomic_DNA"/>
</dbReference>
<sequence length="87" mass="8777">MLNAPWIRPRSASSVCAWVIALRKVLSTQLSAPPSASAASAAHRRVASPSATTVIPHPAAAAAISAPCRAARVNVPDSRPASTTPAG</sequence>
<reference evidence="2" key="1">
    <citation type="submission" date="2021-01" db="EMBL/GenBank/DDBJ databases">
        <title>Whole genome shotgun sequence of Sphaerisporangium rufum NBRC 109079.</title>
        <authorList>
            <person name="Komaki H."/>
            <person name="Tamura T."/>
        </authorList>
    </citation>
    <scope>NUCLEOTIDE SEQUENCE</scope>
    <source>
        <strain evidence="2">NBRC 109079</strain>
    </source>
</reference>
<organism evidence="2 3">
    <name type="scientific">Sphaerisporangium rufum</name>
    <dbReference type="NCBI Taxonomy" id="1381558"/>
    <lineage>
        <taxon>Bacteria</taxon>
        <taxon>Bacillati</taxon>
        <taxon>Actinomycetota</taxon>
        <taxon>Actinomycetes</taxon>
        <taxon>Streptosporangiales</taxon>
        <taxon>Streptosporangiaceae</taxon>
        <taxon>Sphaerisporangium</taxon>
    </lineage>
</organism>
<accession>A0A919R2B2</accession>
<name>A0A919R2B2_9ACTN</name>
<evidence type="ECO:0000313" key="3">
    <source>
        <dbReference type="Proteomes" id="UP000655287"/>
    </source>
</evidence>
<comment type="caution">
    <text evidence="2">The sequence shown here is derived from an EMBL/GenBank/DDBJ whole genome shotgun (WGS) entry which is preliminary data.</text>
</comment>
<evidence type="ECO:0000313" key="2">
    <source>
        <dbReference type="EMBL" id="GII78033.1"/>
    </source>
</evidence>
<proteinExistence type="predicted"/>
<protein>
    <submittedName>
        <fullName evidence="2">Uncharacterized protein</fullName>
    </submittedName>
</protein>
<gene>
    <name evidence="2" type="ORF">Sru01_30150</name>
</gene>
<feature type="region of interest" description="Disordered" evidence="1">
    <location>
        <begin position="33"/>
        <end position="52"/>
    </location>
</feature>